<dbReference type="AlphaFoldDB" id="A0ABD1G5G0"/>
<dbReference type="SUPFAM" id="SSF55961">
    <property type="entry name" value="Bet v1-like"/>
    <property type="match status" value="1"/>
</dbReference>
<protein>
    <submittedName>
        <fullName evidence="3">MLP-like protein 423</fullName>
    </submittedName>
</protein>
<evidence type="ECO:0000256" key="1">
    <source>
        <dbReference type="ARBA" id="ARBA00038242"/>
    </source>
</evidence>
<gene>
    <name evidence="3" type="ORF">AAHA92_27997</name>
</gene>
<reference evidence="3 4" key="1">
    <citation type="submission" date="2024-06" db="EMBL/GenBank/DDBJ databases">
        <title>A chromosome level genome sequence of Diviner's sage (Salvia divinorum).</title>
        <authorList>
            <person name="Ford S.A."/>
            <person name="Ro D.-K."/>
            <person name="Ness R.W."/>
            <person name="Phillips M.A."/>
        </authorList>
    </citation>
    <scope>NUCLEOTIDE SEQUENCE [LARGE SCALE GENOMIC DNA]</scope>
    <source>
        <strain evidence="3">SAF-2024a</strain>
        <tissue evidence="3">Leaf</tissue>
    </source>
</reference>
<feature type="domain" description="Bet v I/Major latex protein" evidence="2">
    <location>
        <begin position="1"/>
        <end position="155"/>
    </location>
</feature>
<comment type="similarity">
    <text evidence="1">Belongs to the MLP family.</text>
</comment>
<dbReference type="PRINTS" id="PR00634">
    <property type="entry name" value="BETALLERGEN"/>
</dbReference>
<dbReference type="CDD" id="cd07816">
    <property type="entry name" value="Bet_v1-like"/>
    <property type="match status" value="1"/>
</dbReference>
<dbReference type="EMBL" id="JBEAFC010000010">
    <property type="protein sequence ID" value="KAL1539370.1"/>
    <property type="molecule type" value="Genomic_DNA"/>
</dbReference>
<evidence type="ECO:0000259" key="2">
    <source>
        <dbReference type="SMART" id="SM01037"/>
    </source>
</evidence>
<dbReference type="InterPro" id="IPR052006">
    <property type="entry name" value="MLP-like"/>
</dbReference>
<keyword evidence="4" id="KW-1185">Reference proteome</keyword>
<proteinExistence type="inferred from homology"/>
<dbReference type="InterPro" id="IPR023393">
    <property type="entry name" value="START-like_dom_sf"/>
</dbReference>
<name>A0ABD1G5G0_SALDI</name>
<organism evidence="3 4">
    <name type="scientific">Salvia divinorum</name>
    <name type="common">Maria pastora</name>
    <name type="synonym">Diviner's sage</name>
    <dbReference type="NCBI Taxonomy" id="28513"/>
    <lineage>
        <taxon>Eukaryota</taxon>
        <taxon>Viridiplantae</taxon>
        <taxon>Streptophyta</taxon>
        <taxon>Embryophyta</taxon>
        <taxon>Tracheophyta</taxon>
        <taxon>Spermatophyta</taxon>
        <taxon>Magnoliopsida</taxon>
        <taxon>eudicotyledons</taxon>
        <taxon>Gunneridae</taxon>
        <taxon>Pentapetalae</taxon>
        <taxon>asterids</taxon>
        <taxon>lamiids</taxon>
        <taxon>Lamiales</taxon>
        <taxon>Lamiaceae</taxon>
        <taxon>Nepetoideae</taxon>
        <taxon>Mentheae</taxon>
        <taxon>Salviinae</taxon>
        <taxon>Salvia</taxon>
        <taxon>Salvia subgen. Calosphace</taxon>
    </lineage>
</organism>
<dbReference type="Pfam" id="PF00407">
    <property type="entry name" value="Bet_v_1"/>
    <property type="match status" value="1"/>
</dbReference>
<accession>A0ABD1G5G0</accession>
<dbReference type="InterPro" id="IPR000916">
    <property type="entry name" value="Bet_v_I/MLP"/>
</dbReference>
<dbReference type="PANTHER" id="PTHR31338:SF16">
    <property type="entry name" value="POLYKETIDE CYCLASE_DEHYDRASE AND LIPID TRANSPORT SUPERFAMILY PROTEIN"/>
    <property type="match status" value="1"/>
</dbReference>
<dbReference type="SMART" id="SM01037">
    <property type="entry name" value="Bet_v_1"/>
    <property type="match status" value="1"/>
</dbReference>
<evidence type="ECO:0000313" key="4">
    <source>
        <dbReference type="Proteomes" id="UP001567538"/>
    </source>
</evidence>
<evidence type="ECO:0000313" key="3">
    <source>
        <dbReference type="EMBL" id="KAL1539370.1"/>
    </source>
</evidence>
<dbReference type="InterPro" id="IPR024949">
    <property type="entry name" value="Bet_v_I_allergen"/>
</dbReference>
<dbReference type="Proteomes" id="UP001567538">
    <property type="component" value="Unassembled WGS sequence"/>
</dbReference>
<sequence>MAASKLEIELELKTSPEKLWKNLKEFVTLLPNAMPDVYEGINVIEGDGRSVGSIFVSTFKPSEMKPVVSISKERLEIVDDGKKILSYSFLEGEILENYKNFRVVIYVGSSTKSDGALVKYTAEFNKANEQVADPHIFKSFVVKLFMAIDAYLLTA</sequence>
<comment type="caution">
    <text evidence="3">The sequence shown here is derived from an EMBL/GenBank/DDBJ whole genome shotgun (WGS) entry which is preliminary data.</text>
</comment>
<dbReference type="PANTHER" id="PTHR31338">
    <property type="entry name" value="POLYKETIDE CYCLASE/DEHYDRASE AND LIPID TRANSPORT SUPERFAMILY PROTEIN"/>
    <property type="match status" value="1"/>
</dbReference>
<dbReference type="Gene3D" id="3.30.530.20">
    <property type="match status" value="1"/>
</dbReference>